<dbReference type="AlphaFoldDB" id="A0A562T444"/>
<feature type="transmembrane region" description="Helical" evidence="1">
    <location>
        <begin position="128"/>
        <end position="147"/>
    </location>
</feature>
<dbReference type="InterPro" id="IPR007686">
    <property type="entry name" value="YutG/PgpA"/>
</dbReference>
<keyword evidence="1" id="KW-0812">Transmembrane</keyword>
<dbReference type="InterPro" id="IPR036681">
    <property type="entry name" value="PgpA-like_sf"/>
</dbReference>
<gene>
    <name evidence="3" type="ORF">LX66_2122</name>
</gene>
<dbReference type="OrthoDB" id="9804091at2"/>
<keyword evidence="4" id="KW-1185">Reference proteome</keyword>
<dbReference type="CDD" id="cd06971">
    <property type="entry name" value="PgpA"/>
    <property type="match status" value="1"/>
</dbReference>
<dbReference type="RefSeq" id="WP_145712834.1">
    <property type="nucleotide sequence ID" value="NZ_BAAAFY010000001.1"/>
</dbReference>
<evidence type="ECO:0000313" key="4">
    <source>
        <dbReference type="Proteomes" id="UP000316778"/>
    </source>
</evidence>
<proteinExistence type="predicted"/>
<dbReference type="EMBL" id="VLLG01000003">
    <property type="protein sequence ID" value="TWI88048.1"/>
    <property type="molecule type" value="Genomic_DNA"/>
</dbReference>
<evidence type="ECO:0000313" key="3">
    <source>
        <dbReference type="EMBL" id="TWI88048.1"/>
    </source>
</evidence>
<dbReference type="InterPro" id="IPR026037">
    <property type="entry name" value="PgpA"/>
</dbReference>
<feature type="transmembrane region" description="Helical" evidence="1">
    <location>
        <begin position="48"/>
        <end position="65"/>
    </location>
</feature>
<dbReference type="Proteomes" id="UP000316778">
    <property type="component" value="Unassembled WGS sequence"/>
</dbReference>
<dbReference type="PANTHER" id="PTHR36305:SF1">
    <property type="entry name" value="PHOSPHATIDYLGLYCEROPHOSPHATASE A"/>
    <property type="match status" value="1"/>
</dbReference>
<feature type="transmembrane region" description="Helical" evidence="1">
    <location>
        <begin position="12"/>
        <end position="36"/>
    </location>
</feature>
<keyword evidence="1" id="KW-0472">Membrane</keyword>
<comment type="caution">
    <text evidence="3">The sequence shown here is derived from an EMBL/GenBank/DDBJ whole genome shotgun (WGS) entry which is preliminary data.</text>
</comment>
<dbReference type="SUPFAM" id="SSF101307">
    <property type="entry name" value="YutG-like"/>
    <property type="match status" value="1"/>
</dbReference>
<protein>
    <submittedName>
        <fullName evidence="3">Phosphatidylglycerophosphatase A</fullName>
    </submittedName>
</protein>
<name>A0A562T444_CHIJA</name>
<feature type="domain" description="YutG/PgpA" evidence="2">
    <location>
        <begin position="8"/>
        <end position="146"/>
    </location>
</feature>
<feature type="transmembrane region" description="Helical" evidence="1">
    <location>
        <begin position="86"/>
        <end position="108"/>
    </location>
</feature>
<reference evidence="3 4" key="1">
    <citation type="journal article" date="2013" name="Stand. Genomic Sci.">
        <title>Genomic Encyclopedia of Type Strains, Phase I: The one thousand microbial genomes (KMG-I) project.</title>
        <authorList>
            <person name="Kyrpides N.C."/>
            <person name="Woyke T."/>
            <person name="Eisen J.A."/>
            <person name="Garrity G."/>
            <person name="Lilburn T.G."/>
            <person name="Beck B.J."/>
            <person name="Whitman W.B."/>
            <person name="Hugenholtz P."/>
            <person name="Klenk H.P."/>
        </authorList>
    </citation>
    <scope>NUCLEOTIDE SEQUENCE [LARGE SCALE GENOMIC DNA]</scope>
    <source>
        <strain evidence="3 4">DSM 13484</strain>
    </source>
</reference>
<organism evidence="3 4">
    <name type="scientific">Chitinophaga japonensis</name>
    <name type="common">Flexibacter japonensis</name>
    <dbReference type="NCBI Taxonomy" id="104662"/>
    <lineage>
        <taxon>Bacteria</taxon>
        <taxon>Pseudomonadati</taxon>
        <taxon>Bacteroidota</taxon>
        <taxon>Chitinophagia</taxon>
        <taxon>Chitinophagales</taxon>
        <taxon>Chitinophagaceae</taxon>
        <taxon>Chitinophaga</taxon>
    </lineage>
</organism>
<evidence type="ECO:0000256" key="1">
    <source>
        <dbReference type="SAM" id="Phobius"/>
    </source>
</evidence>
<dbReference type="PANTHER" id="PTHR36305">
    <property type="entry name" value="PHOSPHATIDYLGLYCEROPHOSPHATASE A"/>
    <property type="match status" value="1"/>
</dbReference>
<dbReference type="GO" id="GO:0006629">
    <property type="term" value="P:lipid metabolic process"/>
    <property type="evidence" value="ECO:0007669"/>
    <property type="project" value="InterPro"/>
</dbReference>
<evidence type="ECO:0000259" key="2">
    <source>
        <dbReference type="Pfam" id="PF04608"/>
    </source>
</evidence>
<keyword evidence="1" id="KW-1133">Transmembrane helix</keyword>
<sequence>MNRLYQLISTSLGIGYIGKGAGTAAAVVTAFCWYMLQAGEIPDIRAQWLVTLLIVVLGTWSAAGVEKQWGKDHQRVVIDEVAGMCISLLMVPLSVPYIAAGLILFRFFDIAKPLYIRRAERLPGGWGVMLDDVLAGVYTNLLLQVVYRAKLF</sequence>
<dbReference type="PIRSF" id="PIRSF006162">
    <property type="entry name" value="PgpA"/>
    <property type="match status" value="1"/>
</dbReference>
<accession>A0A562T444</accession>
<dbReference type="GO" id="GO:0008962">
    <property type="term" value="F:phosphatidylglycerophosphatase activity"/>
    <property type="evidence" value="ECO:0007669"/>
    <property type="project" value="InterPro"/>
</dbReference>
<dbReference type="Pfam" id="PF04608">
    <property type="entry name" value="PgpA"/>
    <property type="match status" value="1"/>
</dbReference>